<dbReference type="Gene3D" id="3.40.50.720">
    <property type="entry name" value="NAD(P)-binding Rossmann-like Domain"/>
    <property type="match status" value="1"/>
</dbReference>
<keyword evidence="6" id="KW-0791">Threonine biosynthesis</keyword>
<proteinExistence type="inferred from homology"/>
<feature type="domain" description="Semialdehyde dehydrogenase NAD-binding" evidence="15">
    <location>
        <begin position="29"/>
        <end position="152"/>
    </location>
</feature>
<evidence type="ECO:0000256" key="14">
    <source>
        <dbReference type="PIRSR" id="PIRSR000148-1"/>
    </source>
</evidence>
<evidence type="ECO:0000256" key="12">
    <source>
        <dbReference type="ARBA" id="ARBA00049950"/>
    </source>
</evidence>
<evidence type="ECO:0000256" key="6">
    <source>
        <dbReference type="ARBA" id="ARBA00022697"/>
    </source>
</evidence>
<protein>
    <recommendedName>
        <fullName evidence="13">Aspartate-semialdehyde dehydrogenase</fullName>
        <ecNumber evidence="4">1.2.1.11</ecNumber>
    </recommendedName>
</protein>
<keyword evidence="5" id="KW-0028">Amino-acid biosynthesis</keyword>
<dbReference type="InterPro" id="IPR036291">
    <property type="entry name" value="NAD(P)-bd_dom_sf"/>
</dbReference>
<comment type="pathway">
    <text evidence="2">Amino-acid biosynthesis; L-threonine biosynthesis; L-threonine from L-aspartate: step 2/5.</text>
</comment>
<dbReference type="GO" id="GO:0050661">
    <property type="term" value="F:NADP binding"/>
    <property type="evidence" value="ECO:0007669"/>
    <property type="project" value="InterPro"/>
</dbReference>
<dbReference type="PANTHER" id="PTHR46718">
    <property type="entry name" value="ASPARTATE-SEMIALDEHYDE DEHYDROGENASE"/>
    <property type="match status" value="1"/>
</dbReference>
<dbReference type="FunFam" id="3.40.50.720:FF:000200">
    <property type="entry name" value="Aspartate-semialdehyde dehydrogenase"/>
    <property type="match status" value="1"/>
</dbReference>
<comment type="similarity">
    <text evidence="3">Belongs to the aspartate-semialdehyde dehydrogenase family.</text>
</comment>
<comment type="catalytic activity">
    <reaction evidence="11">
        <text>L-aspartate 4-semialdehyde + phosphate + NADP(+) = 4-phospho-L-aspartate + NADPH + H(+)</text>
        <dbReference type="Rhea" id="RHEA:24284"/>
        <dbReference type="ChEBI" id="CHEBI:15378"/>
        <dbReference type="ChEBI" id="CHEBI:43474"/>
        <dbReference type="ChEBI" id="CHEBI:57535"/>
        <dbReference type="ChEBI" id="CHEBI:57783"/>
        <dbReference type="ChEBI" id="CHEBI:58349"/>
        <dbReference type="ChEBI" id="CHEBI:537519"/>
        <dbReference type="EC" id="1.2.1.11"/>
    </reaction>
    <physiologicalReaction direction="right-to-left" evidence="11">
        <dbReference type="Rhea" id="RHEA:24286"/>
    </physiologicalReaction>
</comment>
<name>A0A9P8L0A8_9PEZI</name>
<evidence type="ECO:0000256" key="3">
    <source>
        <dbReference type="ARBA" id="ARBA00010584"/>
    </source>
</evidence>
<evidence type="ECO:0000259" key="15">
    <source>
        <dbReference type="SMART" id="SM00859"/>
    </source>
</evidence>
<comment type="pathway">
    <text evidence="1">Amino-acid biosynthesis; L-methionine biosynthesis via de novo pathway; L-homoserine from L-aspartate: step 2/3.</text>
</comment>
<dbReference type="GO" id="GO:0071266">
    <property type="term" value="P:'de novo' L-methionine biosynthetic process"/>
    <property type="evidence" value="ECO:0007669"/>
    <property type="project" value="UniProtKB-ARBA"/>
</dbReference>
<evidence type="ECO:0000256" key="4">
    <source>
        <dbReference type="ARBA" id="ARBA00013120"/>
    </source>
</evidence>
<dbReference type="InterPro" id="IPR051823">
    <property type="entry name" value="ASADH-related"/>
</dbReference>
<dbReference type="InterPro" id="IPR000534">
    <property type="entry name" value="Semialdehyde_DH_NAD-bd"/>
</dbReference>
<dbReference type="NCBIfam" id="NF006416">
    <property type="entry name" value="PRK08664.1"/>
    <property type="match status" value="1"/>
</dbReference>
<keyword evidence="9" id="KW-0486">Methionine biosynthesis</keyword>
<dbReference type="GO" id="GO:0051287">
    <property type="term" value="F:NAD binding"/>
    <property type="evidence" value="ECO:0007669"/>
    <property type="project" value="InterPro"/>
</dbReference>
<dbReference type="Pfam" id="PF02774">
    <property type="entry name" value="Semialdhyde_dhC"/>
    <property type="match status" value="1"/>
</dbReference>
<evidence type="ECO:0000256" key="5">
    <source>
        <dbReference type="ARBA" id="ARBA00022605"/>
    </source>
</evidence>
<comment type="subunit">
    <text evidence="10">Homotetramer; dimer of dimers.</text>
</comment>
<dbReference type="SMART" id="SM00859">
    <property type="entry name" value="Semialdhyde_dh"/>
    <property type="match status" value="1"/>
</dbReference>
<dbReference type="Gene3D" id="3.30.360.10">
    <property type="entry name" value="Dihydrodipicolinate Reductase, domain 2"/>
    <property type="match status" value="1"/>
</dbReference>
<dbReference type="InterPro" id="IPR012280">
    <property type="entry name" value="Semialdhyde_DH_dimer_dom"/>
</dbReference>
<dbReference type="SUPFAM" id="SSF51735">
    <property type="entry name" value="NAD(P)-binding Rossmann-fold domains"/>
    <property type="match status" value="1"/>
</dbReference>
<evidence type="ECO:0000313" key="16">
    <source>
        <dbReference type="EMBL" id="KAH0541807.1"/>
    </source>
</evidence>
<dbReference type="OrthoDB" id="1894490at2759"/>
<feature type="active site" description="Acyl-thioester intermediate" evidence="14">
    <location>
        <position position="172"/>
    </location>
</feature>
<dbReference type="SUPFAM" id="SSF55347">
    <property type="entry name" value="Glyceraldehyde-3-phosphate dehydrogenase-like, C-terminal domain"/>
    <property type="match status" value="1"/>
</dbReference>
<evidence type="ECO:0000313" key="17">
    <source>
        <dbReference type="Proteomes" id="UP000698800"/>
    </source>
</evidence>
<dbReference type="AlphaFoldDB" id="A0A9P8L0A8"/>
<dbReference type="EMBL" id="JAGHQL010000068">
    <property type="protein sequence ID" value="KAH0541807.1"/>
    <property type="molecule type" value="Genomic_DNA"/>
</dbReference>
<gene>
    <name evidence="16" type="ORF">FGG08_003762</name>
</gene>
<dbReference type="NCBIfam" id="TIGR00978">
    <property type="entry name" value="asd_EA"/>
    <property type="match status" value="1"/>
</dbReference>
<evidence type="ECO:0000256" key="7">
    <source>
        <dbReference type="ARBA" id="ARBA00022857"/>
    </source>
</evidence>
<sequence length="379" mass="40939">MSSKDNHTSSKKRCGMKPVPLVIMKDMRVLGATGAVGTQFILLLAQHPLLELVAVGASEKSVDKKYSDAVHWHQSTPIPAQVANLIVRRCVPTEYPDCDIIFSGLNSDVAGDVEMAFLKGNFAVFSNAKNFRLAPLVPLIVPVVNPGHIESIPTQRQHYKLDKGLLVCNSNCAVIGLVIPAAALIQKFGPIDQVSMVTMQAVSGAGYPGVSSMDILDNIIPYIPGEEEKIPAEARKILGSLKTDLTGFIDQPLRVSVACNRVPVLNGHTVCVSLRFVNRPPPTISQVRDAMKEYISEVQVLGCPSAPQHAIIVLDEADRPQPRLDRETERGFACSVGRIREDESGIFDIQFVALTHNIVMGSAGASVLSSESAILKGYI</sequence>
<dbReference type="PANTHER" id="PTHR46718:SF1">
    <property type="entry name" value="ASPARTATE-SEMIALDEHYDE DEHYDROGENASE"/>
    <property type="match status" value="1"/>
</dbReference>
<dbReference type="GO" id="GO:0004073">
    <property type="term" value="F:aspartate-semialdehyde dehydrogenase activity"/>
    <property type="evidence" value="ECO:0007669"/>
    <property type="project" value="UniProtKB-EC"/>
</dbReference>
<accession>A0A9P8L0A8</accession>
<dbReference type="PIRSF" id="PIRSF000148">
    <property type="entry name" value="ASA_dh"/>
    <property type="match status" value="1"/>
</dbReference>
<evidence type="ECO:0000256" key="10">
    <source>
        <dbReference type="ARBA" id="ARBA00044762"/>
    </source>
</evidence>
<feature type="active site" description="Proton acceptor" evidence="14">
    <location>
        <position position="268"/>
    </location>
</feature>
<dbReference type="GO" id="GO:0046983">
    <property type="term" value="F:protein dimerization activity"/>
    <property type="evidence" value="ECO:0007669"/>
    <property type="project" value="InterPro"/>
</dbReference>
<evidence type="ECO:0000256" key="2">
    <source>
        <dbReference type="ARBA" id="ARBA00005097"/>
    </source>
</evidence>
<dbReference type="FunFam" id="3.30.360.10:FF:000016">
    <property type="entry name" value="Probable aspartate-semialdehyde dehydrogenase"/>
    <property type="match status" value="1"/>
</dbReference>
<comment type="function">
    <text evidence="12">Catalyzes the NADPH-dependent formation of L-aspartate 4-semialdehyde (L-ASA) by the reductive dephosphorylation of 4-phospho-L-aspartate. Mediates the second step in the biosynthesis of amino acids that derive from aspartate (the aspartate family of amino acids), including methioinine and threonine, the latter of which is a precursor to isoleucine.</text>
</comment>
<reference evidence="16" key="1">
    <citation type="submission" date="2021-03" db="EMBL/GenBank/DDBJ databases">
        <title>Comparative genomics and phylogenomic investigation of the class Geoglossomycetes provide insights into ecological specialization and systematics.</title>
        <authorList>
            <person name="Melie T."/>
            <person name="Pirro S."/>
            <person name="Miller A.N."/>
            <person name="Quandt A."/>
        </authorList>
    </citation>
    <scope>NUCLEOTIDE SEQUENCE</scope>
    <source>
        <strain evidence="16">GBOQ0MN5Z8</strain>
    </source>
</reference>
<keyword evidence="8" id="KW-0560">Oxidoreductase</keyword>
<comment type="caution">
    <text evidence="16">The sequence shown here is derived from an EMBL/GenBank/DDBJ whole genome shotgun (WGS) entry which is preliminary data.</text>
</comment>
<dbReference type="CDD" id="cd02315">
    <property type="entry name" value="ScASADH_like_N"/>
    <property type="match status" value="1"/>
</dbReference>
<evidence type="ECO:0000256" key="11">
    <source>
        <dbReference type="ARBA" id="ARBA00049864"/>
    </source>
</evidence>
<dbReference type="InterPro" id="IPR000319">
    <property type="entry name" value="Asp-semialdehyde_DH_CS"/>
</dbReference>
<evidence type="ECO:0000256" key="8">
    <source>
        <dbReference type="ARBA" id="ARBA00023002"/>
    </source>
</evidence>
<dbReference type="EC" id="1.2.1.11" evidence="4"/>
<dbReference type="PROSITE" id="PS01103">
    <property type="entry name" value="ASD"/>
    <property type="match status" value="1"/>
</dbReference>
<evidence type="ECO:0000256" key="13">
    <source>
        <dbReference type="ARBA" id="ARBA00050041"/>
    </source>
</evidence>
<dbReference type="GO" id="GO:0009088">
    <property type="term" value="P:threonine biosynthetic process"/>
    <property type="evidence" value="ECO:0007669"/>
    <property type="project" value="UniProtKB-KW"/>
</dbReference>
<dbReference type="InterPro" id="IPR005676">
    <property type="entry name" value="Asp_semi-ald_DH_pep-lack"/>
</dbReference>
<keyword evidence="17" id="KW-1185">Reference proteome</keyword>
<organism evidence="16 17">
    <name type="scientific">Glutinoglossum americanum</name>
    <dbReference type="NCBI Taxonomy" id="1670608"/>
    <lineage>
        <taxon>Eukaryota</taxon>
        <taxon>Fungi</taxon>
        <taxon>Dikarya</taxon>
        <taxon>Ascomycota</taxon>
        <taxon>Pezizomycotina</taxon>
        <taxon>Geoglossomycetes</taxon>
        <taxon>Geoglossales</taxon>
        <taxon>Geoglossaceae</taxon>
        <taxon>Glutinoglossum</taxon>
    </lineage>
</organism>
<keyword evidence="7" id="KW-0521">NADP</keyword>
<evidence type="ECO:0000256" key="9">
    <source>
        <dbReference type="ARBA" id="ARBA00023167"/>
    </source>
</evidence>
<evidence type="ECO:0000256" key="1">
    <source>
        <dbReference type="ARBA" id="ARBA00005021"/>
    </source>
</evidence>
<dbReference type="Pfam" id="PF01118">
    <property type="entry name" value="Semialdhyde_dh"/>
    <property type="match status" value="1"/>
</dbReference>
<dbReference type="Proteomes" id="UP000698800">
    <property type="component" value="Unassembled WGS sequence"/>
</dbReference>
<dbReference type="CDD" id="cd18130">
    <property type="entry name" value="ASADH_C_arch_fung_like"/>
    <property type="match status" value="1"/>
</dbReference>